<evidence type="ECO:0008006" key="3">
    <source>
        <dbReference type="Google" id="ProtNLM"/>
    </source>
</evidence>
<protein>
    <recommendedName>
        <fullName evidence="3">STAS/SEC14 domain-containing protein</fullName>
    </recommendedName>
</protein>
<comment type="caution">
    <text evidence="1">The sequence shown here is derived from an EMBL/GenBank/DDBJ whole genome shotgun (WGS) entry which is preliminary data.</text>
</comment>
<evidence type="ECO:0000313" key="2">
    <source>
        <dbReference type="Proteomes" id="UP000532746"/>
    </source>
</evidence>
<name>A0A7W9WBY5_9BACT</name>
<proteinExistence type="predicted"/>
<dbReference type="AlphaFoldDB" id="A0A7W9WBY5"/>
<dbReference type="RefSeq" id="WP_183401709.1">
    <property type="nucleotide sequence ID" value="NZ_JACHGG010000001.1"/>
</dbReference>
<keyword evidence="2" id="KW-1185">Reference proteome</keyword>
<gene>
    <name evidence="1" type="ORF">HNQ93_000962</name>
</gene>
<reference evidence="1 2" key="1">
    <citation type="submission" date="2020-08" db="EMBL/GenBank/DDBJ databases">
        <title>Genomic Encyclopedia of Type Strains, Phase IV (KMG-IV): sequencing the most valuable type-strain genomes for metagenomic binning, comparative biology and taxonomic classification.</title>
        <authorList>
            <person name="Goeker M."/>
        </authorList>
    </citation>
    <scope>NUCLEOTIDE SEQUENCE [LARGE SCALE GENOMIC DNA]</scope>
    <source>
        <strain evidence="1 2">DSM 26718</strain>
    </source>
</reference>
<accession>A0A7W9WBY5</accession>
<sequence length="136" mass="16006">MPYFENTAGHLEVEPAGFLRLTWHSAHTQQREGVRPLLECALQALRETGLERALIDQRARLIHREEDAVWMLLDYFPRLMAQTHYRYGAYLESAEFFTRNETRYLMAEAHTRYGVPCRYFGTEAEAVVWLLRQEVG</sequence>
<evidence type="ECO:0000313" key="1">
    <source>
        <dbReference type="EMBL" id="MBB6058132.1"/>
    </source>
</evidence>
<organism evidence="1 2">
    <name type="scientific">Hymenobacter luteus</name>
    <dbReference type="NCBI Taxonomy" id="1411122"/>
    <lineage>
        <taxon>Bacteria</taxon>
        <taxon>Pseudomonadati</taxon>
        <taxon>Bacteroidota</taxon>
        <taxon>Cytophagia</taxon>
        <taxon>Cytophagales</taxon>
        <taxon>Hymenobacteraceae</taxon>
        <taxon>Hymenobacter</taxon>
    </lineage>
</organism>
<dbReference type="EMBL" id="JACHGG010000001">
    <property type="protein sequence ID" value="MBB6058132.1"/>
    <property type="molecule type" value="Genomic_DNA"/>
</dbReference>
<dbReference type="Proteomes" id="UP000532746">
    <property type="component" value="Unassembled WGS sequence"/>
</dbReference>